<reference evidence="1 2" key="1">
    <citation type="submission" date="2019-10" db="EMBL/GenBank/DDBJ databases">
        <title>Taxonomy of Antarctic Massilia spp.: description of Massilia rubra sp. nov., Massilia aquatica sp. nov., Massilia mucilaginosa sp. nov., Massilia frigida sp. nov. isolated from streams, lakes and regoliths.</title>
        <authorList>
            <person name="Holochova P."/>
            <person name="Sedlacek I."/>
            <person name="Kralova S."/>
            <person name="Maslanova I."/>
            <person name="Busse H.-J."/>
            <person name="Stankova E."/>
            <person name="Vrbovska V."/>
            <person name="Kovarovic V."/>
            <person name="Bartak M."/>
            <person name="Svec P."/>
            <person name="Pantucek R."/>
        </authorList>
    </citation>
    <scope>NUCLEOTIDE SEQUENCE [LARGE SCALE GENOMIC DNA]</scope>
    <source>
        <strain evidence="1 2">CCM 8695</strain>
    </source>
</reference>
<comment type="caution">
    <text evidence="1">The sequence shown here is derived from an EMBL/GenBank/DDBJ whole genome shotgun (WGS) entry which is preliminary data.</text>
</comment>
<evidence type="ECO:0000313" key="2">
    <source>
        <dbReference type="Proteomes" id="UP000621455"/>
    </source>
</evidence>
<evidence type="ECO:0000313" key="1">
    <source>
        <dbReference type="EMBL" id="NHZ84212.1"/>
    </source>
</evidence>
<accession>A0ABX0NKQ3</accession>
<gene>
    <name evidence="1" type="ORF">F2P44_33975</name>
</gene>
<dbReference type="EMBL" id="WHJG01000168">
    <property type="protein sequence ID" value="NHZ84212.1"/>
    <property type="molecule type" value="Genomic_DNA"/>
</dbReference>
<organism evidence="1 2">
    <name type="scientific">Massilia frigida</name>
    <dbReference type="NCBI Taxonomy" id="2609281"/>
    <lineage>
        <taxon>Bacteria</taxon>
        <taxon>Pseudomonadati</taxon>
        <taxon>Pseudomonadota</taxon>
        <taxon>Betaproteobacteria</taxon>
        <taxon>Burkholderiales</taxon>
        <taxon>Oxalobacteraceae</taxon>
        <taxon>Telluria group</taxon>
        <taxon>Massilia</taxon>
    </lineage>
</organism>
<keyword evidence="2" id="KW-1185">Reference proteome</keyword>
<sequence>MLRKKGEKPLQTVELGKPEPNSFGPYKYSIFGTTDDLDEAGAIKTAIGLVKALDVNKDYCKIIFLSPPSSIYGAEIVAADSMRGYSQKSISAYYYGVRNGVCVETMRLEPNPLPMKAL</sequence>
<proteinExistence type="predicted"/>
<protein>
    <submittedName>
        <fullName evidence="1">Uncharacterized protein</fullName>
    </submittedName>
</protein>
<dbReference type="Proteomes" id="UP000621455">
    <property type="component" value="Unassembled WGS sequence"/>
</dbReference>
<name>A0ABX0NKQ3_9BURK</name>